<organism evidence="1">
    <name type="scientific">Solanum lycopersicum</name>
    <name type="common">Tomato</name>
    <name type="synonym">Lycopersicon esculentum</name>
    <dbReference type="NCBI Taxonomy" id="4081"/>
    <lineage>
        <taxon>Eukaryota</taxon>
        <taxon>Viridiplantae</taxon>
        <taxon>Streptophyta</taxon>
        <taxon>Embryophyta</taxon>
        <taxon>Tracheophyta</taxon>
        <taxon>Spermatophyta</taxon>
        <taxon>Magnoliopsida</taxon>
        <taxon>eudicotyledons</taxon>
        <taxon>Gunneridae</taxon>
        <taxon>Pentapetalae</taxon>
        <taxon>asterids</taxon>
        <taxon>lamiids</taxon>
        <taxon>Solanales</taxon>
        <taxon>Solanaceae</taxon>
        <taxon>Solanoideae</taxon>
        <taxon>Solaneae</taxon>
        <taxon>Solanum</taxon>
        <taxon>Solanum subgen. Lycopersicon</taxon>
    </lineage>
</organism>
<accession>A0A3Q7GH29</accession>
<dbReference type="STRING" id="4081.A0A3Q7GH29"/>
<evidence type="ECO:0000313" key="2">
    <source>
        <dbReference type="Proteomes" id="UP000004994"/>
    </source>
</evidence>
<dbReference type="Gramene" id="Solyc05g042188.1.1">
    <property type="protein sequence ID" value="Solyc05g042188.1.1"/>
    <property type="gene ID" value="Solyc05g042188.1"/>
</dbReference>
<keyword evidence="2" id="KW-1185">Reference proteome</keyword>
<protein>
    <submittedName>
        <fullName evidence="1">Uncharacterized protein</fullName>
    </submittedName>
</protein>
<dbReference type="InParanoid" id="A0A3Q7GH29"/>
<reference evidence="1" key="2">
    <citation type="submission" date="2019-01" db="UniProtKB">
        <authorList>
            <consortium name="EnsemblPlants"/>
        </authorList>
    </citation>
    <scope>IDENTIFICATION</scope>
    <source>
        <strain evidence="1">cv. Heinz 1706</strain>
    </source>
</reference>
<evidence type="ECO:0000313" key="1">
    <source>
        <dbReference type="EnsemblPlants" id="Solyc05g042188.1.1"/>
    </source>
</evidence>
<reference evidence="1" key="1">
    <citation type="journal article" date="2012" name="Nature">
        <title>The tomato genome sequence provides insights into fleshy fruit evolution.</title>
        <authorList>
            <consortium name="Tomato Genome Consortium"/>
        </authorList>
    </citation>
    <scope>NUCLEOTIDE SEQUENCE [LARGE SCALE GENOMIC DNA]</scope>
    <source>
        <strain evidence="1">cv. Heinz 1706</strain>
    </source>
</reference>
<dbReference type="AlphaFoldDB" id="A0A3Q7GH29"/>
<name>A0A3Q7GH29_SOLLC</name>
<proteinExistence type="predicted"/>
<sequence length="195" mass="22292">MVPRTIQYKKDQVLLIEIHGEGTKVLNAFDVVVKLLRKFLVHHSMIPYQPSRPASAAVSDYQDPYLLDHGTAVDSKTLRSTLPRYGQDIVKKPLGKCFYPFSFSDHKAYASTAGHKFAEQVGNLLLCKGAEYLKKSLLRLRVPHQRIKQLNTLLRSPLTTTKSQPQECMGRVSLSLVLFHFMETLILHHLRFHIK</sequence>
<dbReference type="EnsemblPlants" id="Solyc05g042188.1.1">
    <property type="protein sequence ID" value="Solyc05g042188.1.1"/>
    <property type="gene ID" value="Solyc05g042188.1"/>
</dbReference>
<dbReference type="Proteomes" id="UP000004994">
    <property type="component" value="Chromosome 5"/>
</dbReference>